<dbReference type="GeneID" id="2900963"/>
<dbReference type="VEuPathDB" id="FungiDB:DEHA2D12144g"/>
<accession>Q6BS22</accession>
<dbReference type="RefSeq" id="XP_458998.2">
    <property type="nucleotide sequence ID" value="XM_458998.1"/>
</dbReference>
<name>Q6BS22_DEBHA</name>
<proteinExistence type="predicted"/>
<evidence type="ECO:0000313" key="1">
    <source>
        <dbReference type="EMBL" id="CAG87166.2"/>
    </source>
</evidence>
<dbReference type="HOGENOM" id="CLU_3125000_0_0_1"/>
<evidence type="ECO:0000313" key="2">
    <source>
        <dbReference type="Proteomes" id="UP000000599"/>
    </source>
</evidence>
<dbReference type="KEGG" id="dha:DEHA2D12144g"/>
<dbReference type="Proteomes" id="UP000000599">
    <property type="component" value="Chromosome D"/>
</dbReference>
<dbReference type="InParanoid" id="Q6BS22"/>
<protein>
    <submittedName>
        <fullName evidence="1">DEHA2D12144p</fullName>
    </submittedName>
</protein>
<dbReference type="AlphaFoldDB" id="Q6BS22"/>
<keyword evidence="2" id="KW-1185">Reference proteome</keyword>
<gene>
    <name evidence="1" type="ordered locus">DEHA2D12144g</name>
</gene>
<sequence>MNHHTSLSLFKPKSSGSEYGKCQLTRLTLIPTSCLTLPNSFSLLRLSSQL</sequence>
<dbReference type="EMBL" id="CR382136">
    <property type="protein sequence ID" value="CAG87166.2"/>
    <property type="molecule type" value="Genomic_DNA"/>
</dbReference>
<organism evidence="1 2">
    <name type="scientific">Debaryomyces hansenii (strain ATCC 36239 / CBS 767 / BCRC 21394 / JCM 1990 / NBRC 0083 / IGC 2968)</name>
    <name type="common">Yeast</name>
    <name type="synonym">Torulaspora hansenii</name>
    <dbReference type="NCBI Taxonomy" id="284592"/>
    <lineage>
        <taxon>Eukaryota</taxon>
        <taxon>Fungi</taxon>
        <taxon>Dikarya</taxon>
        <taxon>Ascomycota</taxon>
        <taxon>Saccharomycotina</taxon>
        <taxon>Pichiomycetes</taxon>
        <taxon>Debaryomycetaceae</taxon>
        <taxon>Debaryomyces</taxon>
    </lineage>
</organism>
<reference evidence="1 2" key="1">
    <citation type="journal article" date="2004" name="Nature">
        <title>Genome evolution in yeasts.</title>
        <authorList>
            <consortium name="Genolevures"/>
            <person name="Dujon B."/>
            <person name="Sherman D."/>
            <person name="Fischer G."/>
            <person name="Durrens P."/>
            <person name="Casaregola S."/>
            <person name="Lafontaine I."/>
            <person name="de Montigny J."/>
            <person name="Marck C."/>
            <person name="Neuveglise C."/>
            <person name="Talla E."/>
            <person name="Goffard N."/>
            <person name="Frangeul L."/>
            <person name="Aigle M."/>
            <person name="Anthouard V."/>
            <person name="Babour A."/>
            <person name="Barbe V."/>
            <person name="Barnay S."/>
            <person name="Blanchin S."/>
            <person name="Beckerich J.M."/>
            <person name="Beyne E."/>
            <person name="Bleykasten C."/>
            <person name="Boisrame A."/>
            <person name="Boyer J."/>
            <person name="Cattolico L."/>
            <person name="Confanioleri F."/>
            <person name="de Daruvar A."/>
            <person name="Despons L."/>
            <person name="Fabre E."/>
            <person name="Fairhead C."/>
            <person name="Ferry-Dumazet H."/>
            <person name="Groppi A."/>
            <person name="Hantraye F."/>
            <person name="Hennequin C."/>
            <person name="Jauniaux N."/>
            <person name="Joyet P."/>
            <person name="Kachouri R."/>
            <person name="Kerrest A."/>
            <person name="Koszul R."/>
            <person name="Lemaire M."/>
            <person name="Lesur I."/>
            <person name="Ma L."/>
            <person name="Muller H."/>
            <person name="Nicaud J.M."/>
            <person name="Nikolski M."/>
            <person name="Oztas S."/>
            <person name="Ozier-Kalogeropoulos O."/>
            <person name="Pellenz S."/>
            <person name="Potier S."/>
            <person name="Richard G.F."/>
            <person name="Straub M.L."/>
            <person name="Suleau A."/>
            <person name="Swennene D."/>
            <person name="Tekaia F."/>
            <person name="Wesolowski-Louvel M."/>
            <person name="Westhof E."/>
            <person name="Wirth B."/>
            <person name="Zeniou-Meyer M."/>
            <person name="Zivanovic I."/>
            <person name="Bolotin-Fukuhara M."/>
            <person name="Thierry A."/>
            <person name="Bouchier C."/>
            <person name="Caudron B."/>
            <person name="Scarpelli C."/>
            <person name="Gaillardin C."/>
            <person name="Weissenbach J."/>
            <person name="Wincker P."/>
            <person name="Souciet J.L."/>
        </authorList>
    </citation>
    <scope>NUCLEOTIDE SEQUENCE [LARGE SCALE GENOMIC DNA]</scope>
    <source>
        <strain evidence="2">ATCC 36239 / CBS 767 / BCRC 21394 / JCM 1990 / NBRC 0083 / IGC 2968</strain>
    </source>
</reference>